<dbReference type="InterPro" id="IPR003018">
    <property type="entry name" value="GAF"/>
</dbReference>
<organism evidence="7">
    <name type="scientific">uncultured Gemmatimonadota bacterium</name>
    <dbReference type="NCBI Taxonomy" id="203437"/>
    <lineage>
        <taxon>Bacteria</taxon>
        <taxon>Pseudomonadati</taxon>
        <taxon>Gemmatimonadota</taxon>
        <taxon>environmental samples</taxon>
    </lineage>
</organism>
<comment type="catalytic activity">
    <reaction evidence="1">
        <text>ATP + protein L-histidine = ADP + protein N-phospho-L-histidine.</text>
        <dbReference type="EC" id="2.7.13.3"/>
    </reaction>
</comment>
<dbReference type="InterPro" id="IPR029016">
    <property type="entry name" value="GAF-like_dom_sf"/>
</dbReference>
<dbReference type="InterPro" id="IPR035965">
    <property type="entry name" value="PAS-like_dom_sf"/>
</dbReference>
<protein>
    <recommendedName>
        <fullName evidence="2">histidine kinase</fullName>
        <ecNumber evidence="2">2.7.13.3</ecNumber>
    </recommendedName>
</protein>
<evidence type="ECO:0000313" key="7">
    <source>
        <dbReference type="EMBL" id="CAA9340037.1"/>
    </source>
</evidence>
<dbReference type="SUPFAM" id="SSF47384">
    <property type="entry name" value="Homodimeric domain of signal transducing histidine kinase"/>
    <property type="match status" value="1"/>
</dbReference>
<dbReference type="Gene3D" id="3.30.450.20">
    <property type="entry name" value="PAS domain"/>
    <property type="match status" value="1"/>
</dbReference>
<dbReference type="InterPro" id="IPR036097">
    <property type="entry name" value="HisK_dim/P_sf"/>
</dbReference>
<dbReference type="NCBIfam" id="TIGR00229">
    <property type="entry name" value="sensory_box"/>
    <property type="match status" value="1"/>
</dbReference>
<dbReference type="Pfam" id="PF02518">
    <property type="entry name" value="HATPase_c"/>
    <property type="match status" value="1"/>
</dbReference>
<proteinExistence type="predicted"/>
<feature type="non-terminal residue" evidence="7">
    <location>
        <position position="447"/>
    </location>
</feature>
<dbReference type="EC" id="2.7.13.3" evidence="2"/>
<dbReference type="CDD" id="cd00082">
    <property type="entry name" value="HisKA"/>
    <property type="match status" value="1"/>
</dbReference>
<dbReference type="Pfam" id="PF00512">
    <property type="entry name" value="HisKA"/>
    <property type="match status" value="1"/>
</dbReference>
<gene>
    <name evidence="7" type="ORF">AVDCRST_MAG89-2573</name>
</gene>
<dbReference type="PROSITE" id="PS50109">
    <property type="entry name" value="HIS_KIN"/>
    <property type="match status" value="1"/>
</dbReference>
<dbReference type="InterPro" id="IPR003594">
    <property type="entry name" value="HATPase_dom"/>
</dbReference>
<dbReference type="InterPro" id="IPR005467">
    <property type="entry name" value="His_kinase_dom"/>
</dbReference>
<dbReference type="CDD" id="cd00130">
    <property type="entry name" value="PAS"/>
    <property type="match status" value="1"/>
</dbReference>
<dbReference type="EMBL" id="CADCTV010000540">
    <property type="protein sequence ID" value="CAA9340037.1"/>
    <property type="molecule type" value="Genomic_DNA"/>
</dbReference>
<evidence type="ECO:0000256" key="1">
    <source>
        <dbReference type="ARBA" id="ARBA00000085"/>
    </source>
</evidence>
<dbReference type="Gene3D" id="1.10.287.130">
    <property type="match status" value="1"/>
</dbReference>
<keyword evidence="3" id="KW-0808">Transferase</keyword>
<evidence type="ECO:0000259" key="6">
    <source>
        <dbReference type="PROSITE" id="PS50112"/>
    </source>
</evidence>
<dbReference type="SUPFAM" id="SSF55874">
    <property type="entry name" value="ATPase domain of HSP90 chaperone/DNA topoisomerase II/histidine kinase"/>
    <property type="match status" value="1"/>
</dbReference>
<dbReference type="SUPFAM" id="SSF55785">
    <property type="entry name" value="PYP-like sensor domain (PAS domain)"/>
    <property type="match status" value="1"/>
</dbReference>
<evidence type="ECO:0000256" key="4">
    <source>
        <dbReference type="ARBA" id="ARBA00022777"/>
    </source>
</evidence>
<dbReference type="PANTHER" id="PTHR43047">
    <property type="entry name" value="TWO-COMPONENT HISTIDINE PROTEIN KINASE"/>
    <property type="match status" value="1"/>
</dbReference>
<dbReference type="GO" id="GO:0000155">
    <property type="term" value="F:phosphorelay sensor kinase activity"/>
    <property type="evidence" value="ECO:0007669"/>
    <property type="project" value="InterPro"/>
</dbReference>
<feature type="domain" description="PAS" evidence="6">
    <location>
        <begin position="1"/>
        <end position="33"/>
    </location>
</feature>
<evidence type="ECO:0000256" key="2">
    <source>
        <dbReference type="ARBA" id="ARBA00012438"/>
    </source>
</evidence>
<dbReference type="SUPFAM" id="SSF55781">
    <property type="entry name" value="GAF domain-like"/>
    <property type="match status" value="1"/>
</dbReference>
<dbReference type="InterPro" id="IPR000014">
    <property type="entry name" value="PAS"/>
</dbReference>
<reference evidence="7" key="1">
    <citation type="submission" date="2020-02" db="EMBL/GenBank/DDBJ databases">
        <authorList>
            <person name="Meier V. D."/>
        </authorList>
    </citation>
    <scope>NUCLEOTIDE SEQUENCE</scope>
    <source>
        <strain evidence="7">AVDCRST_MAG89</strain>
    </source>
</reference>
<name>A0A6J4LQS6_9BACT</name>
<feature type="domain" description="Histidine kinase" evidence="5">
    <location>
        <begin position="284"/>
        <end position="447"/>
    </location>
</feature>
<dbReference type="Gene3D" id="3.30.450.40">
    <property type="match status" value="1"/>
</dbReference>
<dbReference type="Gene3D" id="3.30.565.10">
    <property type="entry name" value="Histidine kinase-like ATPase, C-terminal domain"/>
    <property type="match status" value="1"/>
</dbReference>
<dbReference type="InterPro" id="IPR003661">
    <property type="entry name" value="HisK_dim/P_dom"/>
</dbReference>
<sequence>MEWNRAAEDMFGLAADDAMGQPLKSLHLPEDLEWQPLLDQARATRLPQRSQIAALSGSGAERYVQFSIAPLPGWGGAGGGILLLGEDVTAQVRARMAAEQEAVHLAQRAAEIQALRDTAIALSSSLDQDEVLRVVCERGRKLLAADFAAALVPYNDPHWMEGGTPAGTEAPSTGEPLTALLRRVLPGAETLVTRRFPAIPLVLPGGEVLPRWEGARSGVAVPLRNAGQIQGVVIFGWRSPLPVRGEGVRVAEALGAHASLALRNARLYDDMKQAAERRDRFFSAMSHDLRTPITAIVGYSELLLDGIVGDLGARQLEMVDRISQVAGHLSQLVNDILDLAKLEAGKMEFHRESIRLEALVEDAAVAIEPQADSKGLVLLRELDEVRDAVLRVDRVRVRQVLVNVLSNAVKFTPAGEVRISASIEPERMWIAVRDTGPGLGDGDHEAL</sequence>
<evidence type="ECO:0000256" key="3">
    <source>
        <dbReference type="ARBA" id="ARBA00022679"/>
    </source>
</evidence>
<accession>A0A6J4LQS6</accession>
<dbReference type="PROSITE" id="PS50112">
    <property type="entry name" value="PAS"/>
    <property type="match status" value="1"/>
</dbReference>
<keyword evidence="4" id="KW-0418">Kinase</keyword>
<dbReference type="SMART" id="SM00388">
    <property type="entry name" value="HisKA"/>
    <property type="match status" value="1"/>
</dbReference>
<dbReference type="SMART" id="SM00065">
    <property type="entry name" value="GAF"/>
    <property type="match status" value="1"/>
</dbReference>
<dbReference type="Pfam" id="PF13185">
    <property type="entry name" value="GAF_2"/>
    <property type="match status" value="1"/>
</dbReference>
<dbReference type="InterPro" id="IPR013656">
    <property type="entry name" value="PAS_4"/>
</dbReference>
<dbReference type="Pfam" id="PF08448">
    <property type="entry name" value="PAS_4"/>
    <property type="match status" value="1"/>
</dbReference>
<evidence type="ECO:0000259" key="5">
    <source>
        <dbReference type="PROSITE" id="PS50109"/>
    </source>
</evidence>
<dbReference type="AlphaFoldDB" id="A0A6J4LQS6"/>
<dbReference type="InterPro" id="IPR036890">
    <property type="entry name" value="HATPase_C_sf"/>
</dbReference>